<feature type="compositionally biased region" description="Low complexity" evidence="1">
    <location>
        <begin position="156"/>
        <end position="167"/>
    </location>
</feature>
<evidence type="ECO:0000313" key="5">
    <source>
        <dbReference type="Proteomes" id="UP000432196"/>
    </source>
</evidence>
<protein>
    <recommendedName>
        <fullName evidence="2">DUF7694 domain-containing protein</fullName>
    </recommendedName>
</protein>
<dbReference type="Proteomes" id="UP000467387">
    <property type="component" value="Unassembled WGS sequence"/>
</dbReference>
<evidence type="ECO:0000259" key="2">
    <source>
        <dbReference type="Pfam" id="PF24746"/>
    </source>
</evidence>
<evidence type="ECO:0000313" key="6">
    <source>
        <dbReference type="Proteomes" id="UP000467387"/>
    </source>
</evidence>
<dbReference type="EMBL" id="WDWL01000011">
    <property type="protein sequence ID" value="KAB7071884.1"/>
    <property type="molecule type" value="Genomic_DNA"/>
</dbReference>
<evidence type="ECO:0000256" key="1">
    <source>
        <dbReference type="SAM" id="MobiDB-lite"/>
    </source>
</evidence>
<proteinExistence type="predicted"/>
<dbReference type="InterPro" id="IPR056111">
    <property type="entry name" value="DUF7694"/>
</dbReference>
<gene>
    <name evidence="4" type="ORF">GBI83_08570</name>
    <name evidence="3" type="ORF">GBI87_08670</name>
</gene>
<sequence>MSRYVENMNRHVHSRHMVEQDMDWLKEFRDDPDYPGPDAEPLRAWRSRDYQAMLYIDRDSGMKRLAITRVQIDRYTGEYREGISWDALQQIKNETMGEDCWAVECYPPQRYVQNVANMRHLWILDNEPRFGWKQPTGHAPEPGHDNDDNEQPSHHGGIQQIIIGGES</sequence>
<organism evidence="4 5">
    <name type="scientific">Bifidobacterium longum</name>
    <dbReference type="NCBI Taxonomy" id="216816"/>
    <lineage>
        <taxon>Bacteria</taxon>
        <taxon>Bacillati</taxon>
        <taxon>Actinomycetota</taxon>
        <taxon>Actinomycetes</taxon>
        <taxon>Bifidobacteriales</taxon>
        <taxon>Bifidobacteriaceae</taxon>
        <taxon>Bifidobacterium</taxon>
    </lineage>
</organism>
<evidence type="ECO:0000313" key="4">
    <source>
        <dbReference type="EMBL" id="KAB7071884.1"/>
    </source>
</evidence>
<evidence type="ECO:0000313" key="3">
    <source>
        <dbReference type="EMBL" id="KAB7056525.1"/>
    </source>
</evidence>
<dbReference type="Proteomes" id="UP000432196">
    <property type="component" value="Unassembled WGS sequence"/>
</dbReference>
<comment type="caution">
    <text evidence="4">The sequence shown here is derived from an EMBL/GenBank/DDBJ whole genome shotgun (WGS) entry which is preliminary data.</text>
</comment>
<name>A0A6I1BZX4_BIFLN</name>
<dbReference type="AlphaFoldDB" id="A0A6I1BZX4"/>
<accession>A0A6I1BZX4</accession>
<feature type="domain" description="DUF7694" evidence="2">
    <location>
        <begin position="79"/>
        <end position="125"/>
    </location>
</feature>
<reference evidence="5 6" key="1">
    <citation type="journal article" date="2019" name="Nat. Med.">
        <title>A library of human gut bacterial isolates paired with longitudinal multiomics data enables mechanistic microbiome research.</title>
        <authorList>
            <person name="Poyet M."/>
            <person name="Groussin M."/>
            <person name="Gibbons S.M."/>
            <person name="Avila-Pacheco J."/>
            <person name="Jiang X."/>
            <person name="Kearney S.M."/>
            <person name="Perrotta A.R."/>
            <person name="Berdy B."/>
            <person name="Zhao S."/>
            <person name="Lieberman T.D."/>
            <person name="Swanson P.K."/>
            <person name="Smith M."/>
            <person name="Roesemann S."/>
            <person name="Alexander J.E."/>
            <person name="Rich S.A."/>
            <person name="Livny J."/>
            <person name="Vlamakis H."/>
            <person name="Clish C."/>
            <person name="Bullock K."/>
            <person name="Deik A."/>
            <person name="Scott J."/>
            <person name="Pierce K.A."/>
            <person name="Xavier R.J."/>
            <person name="Alm E.J."/>
        </authorList>
    </citation>
    <scope>NUCLEOTIDE SEQUENCE [LARGE SCALE GENOMIC DNA]</scope>
    <source>
        <strain evidence="4 5">BIOML-A201</strain>
        <strain evidence="3 6">BIOML-A210</strain>
    </source>
</reference>
<dbReference type="EMBL" id="WDWU01000012">
    <property type="protein sequence ID" value="KAB7056525.1"/>
    <property type="molecule type" value="Genomic_DNA"/>
</dbReference>
<dbReference type="RefSeq" id="WP_131224640.1">
    <property type="nucleotide sequence ID" value="NZ_CP043002.1"/>
</dbReference>
<feature type="region of interest" description="Disordered" evidence="1">
    <location>
        <begin position="132"/>
        <end position="167"/>
    </location>
</feature>
<dbReference type="Pfam" id="PF24746">
    <property type="entry name" value="DUF7694"/>
    <property type="match status" value="1"/>
</dbReference>